<evidence type="ECO:0000313" key="1">
    <source>
        <dbReference type="EMBL" id="KUJ48141.1"/>
    </source>
</evidence>
<protein>
    <submittedName>
        <fullName evidence="1">Uncharacterized protein</fullName>
    </submittedName>
</protein>
<comment type="caution">
    <text evidence="1">The sequence shown here is derived from an EMBL/GenBank/DDBJ whole genome shotgun (WGS) entry which is preliminary data.</text>
</comment>
<sequence>MSFILDHLDEIEATVPGLAGRLDRERVAVAGHSLGGHTAAMLLGTGTTDPADGSPVRLPDARIKAGVIIGAPGLADEQVNQAMLERYPVMGHTDFSTMTTPALVVAGDRDFNPMFSDRLSYRWDAYTAAPAPKTLLMLHDAEHLFGGISGYDAAETSDENPARVAVLRAMIWAYLRSQLYPTDPAWDRAVAAFDSGSVESK</sequence>
<organism evidence="1 2">
    <name type="scientific">Micromonospora maris</name>
    <dbReference type="NCBI Taxonomy" id="1003110"/>
    <lineage>
        <taxon>Bacteria</taxon>
        <taxon>Bacillati</taxon>
        <taxon>Actinomycetota</taxon>
        <taxon>Actinomycetes</taxon>
        <taxon>Micromonosporales</taxon>
        <taxon>Micromonosporaceae</taxon>
        <taxon>Micromonospora</taxon>
    </lineage>
</organism>
<dbReference type="RefSeq" id="WP_013731386.1">
    <property type="nucleotide sequence ID" value="NZ_LMWI01000001.1"/>
</dbReference>
<name>A0A9X0I729_9ACTN</name>
<dbReference type="SUPFAM" id="SSF53474">
    <property type="entry name" value="alpha/beta-Hydrolases"/>
    <property type="match status" value="1"/>
</dbReference>
<reference evidence="1 2" key="1">
    <citation type="submission" date="2015-10" db="EMBL/GenBank/DDBJ databases">
        <authorList>
            <person name="Ju K.-S."/>
            <person name="Doroghazi J.R."/>
            <person name="Metcalf W.W."/>
        </authorList>
    </citation>
    <scope>NUCLEOTIDE SEQUENCE [LARGE SCALE GENOMIC DNA]</scope>
    <source>
        <strain evidence="1 2">NRRL B-24793</strain>
    </source>
</reference>
<gene>
    <name evidence="1" type="ORF">ADL17_03430</name>
</gene>
<keyword evidence="2" id="KW-1185">Reference proteome</keyword>
<dbReference type="EMBL" id="LMWI01000001">
    <property type="protein sequence ID" value="KUJ48141.1"/>
    <property type="molecule type" value="Genomic_DNA"/>
</dbReference>
<dbReference type="Proteomes" id="UP000053246">
    <property type="component" value="Unassembled WGS sequence"/>
</dbReference>
<accession>A0A9X0I729</accession>
<dbReference type="InterPro" id="IPR029058">
    <property type="entry name" value="AB_hydrolase_fold"/>
</dbReference>
<dbReference type="AlphaFoldDB" id="A0A9X0I729"/>
<dbReference type="Gene3D" id="3.40.50.1820">
    <property type="entry name" value="alpha/beta hydrolase"/>
    <property type="match status" value="1"/>
</dbReference>
<evidence type="ECO:0000313" key="2">
    <source>
        <dbReference type="Proteomes" id="UP000053246"/>
    </source>
</evidence>
<proteinExistence type="predicted"/>